<protein>
    <submittedName>
        <fullName evidence="1">Nodulation enhancing protein</fullName>
    </submittedName>
</protein>
<gene>
    <name evidence="1" type="primary">nfeA</name>
    <name evidence="1" type="ORF">pHRC017_0682</name>
</gene>
<proteinExistence type="predicted"/>
<accession>I2E2D6</accession>
<organism evidence="1">
    <name type="scientific">Rhizobium meliloti</name>
    <name type="common">Ensifer meliloti</name>
    <name type="synonym">Sinorhizobium meliloti</name>
    <dbReference type="NCBI Taxonomy" id="382"/>
    <lineage>
        <taxon>Bacteria</taxon>
        <taxon>Pseudomonadati</taxon>
        <taxon>Pseudomonadota</taxon>
        <taxon>Alphaproteobacteria</taxon>
        <taxon>Hyphomicrobiales</taxon>
        <taxon>Rhizobiaceae</taxon>
        <taxon>Sinorhizobium/Ensifer group</taxon>
        <taxon>Sinorhizobium</taxon>
    </lineage>
</organism>
<dbReference type="AlphaFoldDB" id="I2E2D6"/>
<evidence type="ECO:0000313" key="1">
    <source>
        <dbReference type="EMBL" id="AFJ91654.1"/>
    </source>
</evidence>
<reference evidence="1" key="1">
    <citation type="journal article" date="2012" name="Mol. Plant Microbe Interact.">
        <title>Rhizobial plasmids that cause impaired symbiotic nitrogen fixation and enhanced host invasion.</title>
        <authorList>
            <person name="Crook M.B."/>
            <person name="Lindsay D.P."/>
            <person name="Biggs M.B."/>
            <person name="Bentley J.S."/>
            <person name="Price J.C."/>
            <person name="Clement S.C."/>
            <person name="Clement M.J."/>
            <person name="Long S.R."/>
            <person name="Griffitts J.S."/>
        </authorList>
    </citation>
    <scope>NUCLEOTIDE SEQUENCE</scope>
    <source>
        <strain evidence="1">C017</strain>
        <plasmid evidence="1">pHRC017</plasmid>
    </source>
</reference>
<keyword evidence="1" id="KW-0614">Plasmid</keyword>
<dbReference type="EMBL" id="JQ665880">
    <property type="protein sequence ID" value="AFJ91654.1"/>
    <property type="molecule type" value="Genomic_DNA"/>
</dbReference>
<sequence length="39" mass="4392">MEVHFVLRRGAEVPVFDEGGYQLSSSAWTRRSPLSQNAI</sequence>
<geneLocation type="plasmid" evidence="1">
    <name>pHRC017</name>
</geneLocation>
<name>I2E2D6_RHIML</name>